<evidence type="ECO:0000313" key="2">
    <source>
        <dbReference type="EMBL" id="ABE51058.1"/>
    </source>
</evidence>
<dbReference type="Proteomes" id="UP000001979">
    <property type="component" value="Chromosome"/>
</dbReference>
<keyword evidence="3" id="KW-1185">Reference proteome</keyword>
<reference evidence="3" key="1">
    <citation type="journal article" date="2009" name="ISME J.">
        <title>The genome sequence of the psychrophilic archaeon, Methanococcoides burtonii: the role of genome evolution in cold adaptation.</title>
        <authorList>
            <person name="Allen M.A."/>
            <person name="Lauro F.M."/>
            <person name="Williams T.J."/>
            <person name="Burg D."/>
            <person name="Siddiqui K.S."/>
            <person name="De Francisci D."/>
            <person name="Chong K.W."/>
            <person name="Pilak O."/>
            <person name="Chew H.H."/>
            <person name="De Maere M.Z."/>
            <person name="Ting L."/>
            <person name="Katrib M."/>
            <person name="Ng C."/>
            <person name="Sowers K.R."/>
            <person name="Galperin M.Y."/>
            <person name="Anderson I.J."/>
            <person name="Ivanova N."/>
            <person name="Dalin E."/>
            <person name="Martinez M."/>
            <person name="Lapidus A."/>
            <person name="Hauser L."/>
            <person name="Land M."/>
            <person name="Thomas T."/>
            <person name="Cavicchioli R."/>
        </authorList>
    </citation>
    <scope>NUCLEOTIDE SEQUENCE [LARGE SCALE GENOMIC DNA]</scope>
    <source>
        <strain evidence="3">DSM 6242 / NBRC 107633 / OCM 468 / ACE-M</strain>
    </source>
</reference>
<evidence type="ECO:0000313" key="3">
    <source>
        <dbReference type="Proteomes" id="UP000001979"/>
    </source>
</evidence>
<dbReference type="HOGENOM" id="CLU_160439_0_0_2"/>
<organism evidence="2 3">
    <name type="scientific">Methanococcoides burtonii (strain DSM 6242 / NBRC 107633 / OCM 468 / ACE-M)</name>
    <dbReference type="NCBI Taxonomy" id="259564"/>
    <lineage>
        <taxon>Archaea</taxon>
        <taxon>Methanobacteriati</taxon>
        <taxon>Methanobacteriota</taxon>
        <taxon>Stenosarchaea group</taxon>
        <taxon>Methanomicrobia</taxon>
        <taxon>Methanosarcinales</taxon>
        <taxon>Methanosarcinaceae</taxon>
        <taxon>Methanococcoides</taxon>
    </lineage>
</organism>
<feature type="transmembrane region" description="Helical" evidence="1">
    <location>
        <begin position="12"/>
        <end position="29"/>
    </location>
</feature>
<sequence length="88" mass="9822">MQIIAAKTQVGNSWMAWIPILNLILMCRIGNTSTLALLGLLIPLINLFIFAYIWGEIAFATNRSRWYGLLIIVPGINVILPGYLAFTD</sequence>
<keyword evidence="1" id="KW-0472">Membrane</keyword>
<evidence type="ECO:0008006" key="4">
    <source>
        <dbReference type="Google" id="ProtNLM"/>
    </source>
</evidence>
<dbReference type="EMBL" id="CP000300">
    <property type="protein sequence ID" value="ABE51058.1"/>
    <property type="molecule type" value="Genomic_DNA"/>
</dbReference>
<dbReference type="KEGG" id="mbu:Mbur_0034"/>
<evidence type="ECO:0000256" key="1">
    <source>
        <dbReference type="SAM" id="Phobius"/>
    </source>
</evidence>
<protein>
    <recommendedName>
        <fullName evidence="4">Signal peptidase I</fullName>
    </recommendedName>
</protein>
<dbReference type="AlphaFoldDB" id="Q12ZR8"/>
<keyword evidence="1" id="KW-0812">Transmembrane</keyword>
<dbReference type="Pfam" id="PF18936">
    <property type="entry name" value="DUF5684"/>
    <property type="match status" value="1"/>
</dbReference>
<dbReference type="STRING" id="259564.Mbur_0034"/>
<feature type="transmembrane region" description="Helical" evidence="1">
    <location>
        <begin position="66"/>
        <end position="86"/>
    </location>
</feature>
<feature type="transmembrane region" description="Helical" evidence="1">
    <location>
        <begin position="35"/>
        <end position="54"/>
    </location>
</feature>
<dbReference type="InterPro" id="IPR043739">
    <property type="entry name" value="DUF5684"/>
</dbReference>
<name>Q12ZR8_METBU</name>
<proteinExistence type="predicted"/>
<accession>Q12ZR8</accession>
<gene>
    <name evidence="2" type="ordered locus">Mbur_0034</name>
</gene>
<keyword evidence="1" id="KW-1133">Transmembrane helix</keyword>